<proteinExistence type="predicted"/>
<accession>A0A1Q9BQC4</accession>
<sequence>MSFEPSDTISAVKSRLEGLFLQQLQKQGEEDVTE</sequence>
<reference evidence="1 2" key="1">
    <citation type="submission" date="2016-02" db="EMBL/GenBank/DDBJ databases">
        <title>Genome analysis of coral dinoflagellate symbionts highlights evolutionary adaptations to a symbiotic lifestyle.</title>
        <authorList>
            <person name="Aranda M."/>
            <person name="Li Y."/>
            <person name="Liew Y.J."/>
            <person name="Baumgarten S."/>
            <person name="Simakov O."/>
            <person name="Wilson M."/>
            <person name="Piel J."/>
            <person name="Ashoor H."/>
            <person name="Bougouffa S."/>
            <person name="Bajic V.B."/>
            <person name="Ryu T."/>
            <person name="Ravasi T."/>
            <person name="Bayer T."/>
            <person name="Micklem G."/>
            <person name="Kim H."/>
            <person name="Bhak J."/>
            <person name="Lajeunesse T.C."/>
            <person name="Voolstra C.R."/>
        </authorList>
    </citation>
    <scope>NUCLEOTIDE SEQUENCE [LARGE SCALE GENOMIC DNA]</scope>
    <source>
        <strain evidence="1 2">CCMP2467</strain>
    </source>
</reference>
<dbReference type="Proteomes" id="UP000186817">
    <property type="component" value="Unassembled WGS sequence"/>
</dbReference>
<keyword evidence="2" id="KW-1185">Reference proteome</keyword>
<dbReference type="AlphaFoldDB" id="A0A1Q9BQC4"/>
<organism evidence="1 2">
    <name type="scientific">Symbiodinium microadriaticum</name>
    <name type="common">Dinoflagellate</name>
    <name type="synonym">Zooxanthella microadriatica</name>
    <dbReference type="NCBI Taxonomy" id="2951"/>
    <lineage>
        <taxon>Eukaryota</taxon>
        <taxon>Sar</taxon>
        <taxon>Alveolata</taxon>
        <taxon>Dinophyceae</taxon>
        <taxon>Suessiales</taxon>
        <taxon>Symbiodiniaceae</taxon>
        <taxon>Symbiodinium</taxon>
    </lineage>
</organism>
<evidence type="ECO:0000313" key="1">
    <source>
        <dbReference type="EMBL" id="OLP72237.1"/>
    </source>
</evidence>
<feature type="non-terminal residue" evidence="1">
    <location>
        <position position="34"/>
    </location>
</feature>
<evidence type="ECO:0000313" key="2">
    <source>
        <dbReference type="Proteomes" id="UP000186817"/>
    </source>
</evidence>
<dbReference type="EMBL" id="LSRX01007408">
    <property type="protein sequence ID" value="OLP72237.1"/>
    <property type="molecule type" value="Genomic_DNA"/>
</dbReference>
<protein>
    <submittedName>
        <fullName evidence="1">Uncharacterized protein</fullName>
    </submittedName>
</protein>
<gene>
    <name evidence="1" type="ORF">AK812_SmicGene48245</name>
</gene>
<name>A0A1Q9BQC4_SYMMI</name>
<comment type="caution">
    <text evidence="1">The sequence shown here is derived from an EMBL/GenBank/DDBJ whole genome shotgun (WGS) entry which is preliminary data.</text>
</comment>